<dbReference type="GO" id="GO:0004151">
    <property type="term" value="F:dihydroorotase activity"/>
    <property type="evidence" value="ECO:0007669"/>
    <property type="project" value="UniProtKB-EC"/>
</dbReference>
<evidence type="ECO:0000256" key="9">
    <source>
        <dbReference type="ARBA" id="ARBA00069884"/>
    </source>
</evidence>
<dbReference type="HAMAP" id="MF_00219">
    <property type="entry name" value="PyrC_classII"/>
    <property type="match status" value="1"/>
</dbReference>
<dbReference type="PANTHER" id="PTHR43137:SF1">
    <property type="entry name" value="DIHYDROOROTASE"/>
    <property type="match status" value="1"/>
</dbReference>
<evidence type="ECO:0000256" key="7">
    <source>
        <dbReference type="ARBA" id="ARBA00022975"/>
    </source>
</evidence>
<dbReference type="UniPathway" id="UPA00070">
    <property type="reaction ID" value="UER00117"/>
</dbReference>
<evidence type="ECO:0000313" key="11">
    <source>
        <dbReference type="EMBL" id="CAE0441362.1"/>
    </source>
</evidence>
<evidence type="ECO:0000256" key="2">
    <source>
        <dbReference type="ARBA" id="ARBA00005631"/>
    </source>
</evidence>
<accession>A0A7S3PJN2</accession>
<dbReference type="Gene3D" id="3.20.20.140">
    <property type="entry name" value="Metal-dependent hydrolases"/>
    <property type="match status" value="1"/>
</dbReference>
<sequence length="436" mass="49434">MFYLGLNSVKLILLFSSLVPEHKRRFIFERTDMFQRIRLNPQQVHVHVIAYRRLFQNKHIDKLRYTKQIENSVSSLHLKSLQRMATTSAEVVEILQPDDWHQHFRDGDRLKALAPLIAKQFHRCIVMPNLKPPVVTTEDAARYKQEIIDALPEDKKTVMKPLMTLYLTDNTTPEEIEKAKESGIVFACKLYPAGATTNSDSGVTDMEKIKPTLAAMAEHGILLLVHSEVTDPDIDIFDREKAFIDRHLRSIISDMPKLKVVMEHITTKDAADFVMNGPDNLAATITAHHLLYNRNEIFKGGIRPHMYCLPVLKREKHRQALLNAIRSGSNKFFLGTDSAAHPKDAKESSCGCAGVFTAHAALEFYVQAFEEAGALEHFENFCSKNGPNFYGLPINENKIKLVKKKQQIVKEIPFGNNGQVLVPLCAGEEIPWTLEA</sequence>
<dbReference type="InterPro" id="IPR006680">
    <property type="entry name" value="Amidohydro-rel"/>
</dbReference>
<dbReference type="EMBL" id="HBIN01015154">
    <property type="protein sequence ID" value="CAE0441362.1"/>
    <property type="molecule type" value="Transcribed_RNA"/>
</dbReference>
<organism evidence="11">
    <name type="scientific">Aplanochytrium stocchinoi</name>
    <dbReference type="NCBI Taxonomy" id="215587"/>
    <lineage>
        <taxon>Eukaryota</taxon>
        <taxon>Sar</taxon>
        <taxon>Stramenopiles</taxon>
        <taxon>Bigyra</taxon>
        <taxon>Labyrinthulomycetes</taxon>
        <taxon>Thraustochytrida</taxon>
        <taxon>Thraustochytriidae</taxon>
        <taxon>Aplanochytrium</taxon>
    </lineage>
</organism>
<proteinExistence type="inferred from homology"/>
<evidence type="ECO:0000256" key="6">
    <source>
        <dbReference type="ARBA" id="ARBA00022833"/>
    </source>
</evidence>
<dbReference type="Pfam" id="PF01979">
    <property type="entry name" value="Amidohydro_1"/>
    <property type="match status" value="1"/>
</dbReference>
<dbReference type="AlphaFoldDB" id="A0A7S3PJN2"/>
<comment type="pathway">
    <text evidence="1">Pyrimidine metabolism; UMP biosynthesis via de novo pathway; (S)-dihydroorotate from bicarbonate: step 3/3.</text>
</comment>
<dbReference type="CDD" id="cd01294">
    <property type="entry name" value="DHOase"/>
    <property type="match status" value="1"/>
</dbReference>
<evidence type="ECO:0000256" key="4">
    <source>
        <dbReference type="ARBA" id="ARBA00022723"/>
    </source>
</evidence>
<dbReference type="GO" id="GO:0005737">
    <property type="term" value="C:cytoplasm"/>
    <property type="evidence" value="ECO:0007669"/>
    <property type="project" value="TreeGrafter"/>
</dbReference>
<evidence type="ECO:0000256" key="5">
    <source>
        <dbReference type="ARBA" id="ARBA00022801"/>
    </source>
</evidence>
<keyword evidence="7" id="KW-0665">Pyrimidine biosynthesis</keyword>
<keyword evidence="4" id="KW-0479">Metal-binding</keyword>
<protein>
    <recommendedName>
        <fullName evidence="9">Dihydroorotase, mitochondrial</fullName>
        <ecNumber evidence="3">3.5.2.3</ecNumber>
    </recommendedName>
</protein>
<evidence type="ECO:0000256" key="1">
    <source>
        <dbReference type="ARBA" id="ARBA00004880"/>
    </source>
</evidence>
<dbReference type="InterPro" id="IPR004721">
    <property type="entry name" value="DHOdimr"/>
</dbReference>
<dbReference type="GO" id="GO:0046872">
    <property type="term" value="F:metal ion binding"/>
    <property type="evidence" value="ECO:0007669"/>
    <property type="project" value="UniProtKB-KW"/>
</dbReference>
<dbReference type="FunFam" id="3.20.20.140:FF:000006">
    <property type="entry name" value="Dihydroorotase"/>
    <property type="match status" value="1"/>
</dbReference>
<comment type="catalytic activity">
    <reaction evidence="8">
        <text>(S)-dihydroorotate + H2O = N-carbamoyl-L-aspartate + H(+)</text>
        <dbReference type="Rhea" id="RHEA:24296"/>
        <dbReference type="ChEBI" id="CHEBI:15377"/>
        <dbReference type="ChEBI" id="CHEBI:15378"/>
        <dbReference type="ChEBI" id="CHEBI:30864"/>
        <dbReference type="ChEBI" id="CHEBI:32814"/>
        <dbReference type="EC" id="3.5.2.3"/>
    </reaction>
</comment>
<dbReference type="InterPro" id="IPR032466">
    <property type="entry name" value="Metal_Hydrolase"/>
</dbReference>
<keyword evidence="5" id="KW-0378">Hydrolase</keyword>
<keyword evidence="6" id="KW-0862">Zinc</keyword>
<dbReference type="GO" id="GO:0044205">
    <property type="term" value="P:'de novo' UMP biosynthetic process"/>
    <property type="evidence" value="ECO:0007669"/>
    <property type="project" value="UniProtKB-UniPathway"/>
</dbReference>
<dbReference type="EC" id="3.5.2.3" evidence="3"/>
<feature type="domain" description="Amidohydrolase-related" evidence="10">
    <location>
        <begin position="99"/>
        <end position="393"/>
    </location>
</feature>
<dbReference type="SUPFAM" id="SSF51556">
    <property type="entry name" value="Metallo-dependent hydrolases"/>
    <property type="match status" value="1"/>
</dbReference>
<dbReference type="PANTHER" id="PTHR43137">
    <property type="entry name" value="DIHYDROOROTASE"/>
    <property type="match status" value="1"/>
</dbReference>
<evidence type="ECO:0000256" key="8">
    <source>
        <dbReference type="ARBA" id="ARBA00048492"/>
    </source>
</evidence>
<dbReference type="GO" id="GO:0006207">
    <property type="term" value="P:'de novo' pyrimidine nucleobase biosynthetic process"/>
    <property type="evidence" value="ECO:0007669"/>
    <property type="project" value="TreeGrafter"/>
</dbReference>
<name>A0A7S3PJN2_9STRA</name>
<reference evidence="11" key="1">
    <citation type="submission" date="2021-01" db="EMBL/GenBank/DDBJ databases">
        <authorList>
            <person name="Corre E."/>
            <person name="Pelletier E."/>
            <person name="Niang G."/>
            <person name="Scheremetjew M."/>
            <person name="Finn R."/>
            <person name="Kale V."/>
            <person name="Holt S."/>
            <person name="Cochrane G."/>
            <person name="Meng A."/>
            <person name="Brown T."/>
            <person name="Cohen L."/>
        </authorList>
    </citation>
    <scope>NUCLEOTIDE SEQUENCE</scope>
    <source>
        <strain evidence="11">GSBS06</strain>
    </source>
</reference>
<evidence type="ECO:0000256" key="3">
    <source>
        <dbReference type="ARBA" id="ARBA00012860"/>
    </source>
</evidence>
<dbReference type="NCBIfam" id="TIGR00856">
    <property type="entry name" value="pyrC_dimer"/>
    <property type="match status" value="1"/>
</dbReference>
<evidence type="ECO:0000259" key="10">
    <source>
        <dbReference type="Pfam" id="PF01979"/>
    </source>
</evidence>
<gene>
    <name evidence="11" type="ORF">ASTO00021_LOCUS11493</name>
</gene>
<comment type="similarity">
    <text evidence="2">Belongs to the metallo-dependent hydrolases superfamily. DHOase family. Class II DHOase subfamily.</text>
</comment>